<reference evidence="2 3" key="1">
    <citation type="submission" date="2017-02" db="EMBL/GenBank/DDBJ databases">
        <authorList>
            <person name="Peterson S.W."/>
        </authorList>
    </citation>
    <scope>NUCLEOTIDE SEQUENCE [LARGE SCALE GENOMIC DNA]</scope>
    <source>
        <strain evidence="2 3">ATCC 49788</strain>
    </source>
</reference>
<accession>A0A1T4XY26</accession>
<keyword evidence="3" id="KW-1185">Reference proteome</keyword>
<feature type="domain" description="Trypsin-co-occurring" evidence="1">
    <location>
        <begin position="7"/>
        <end position="113"/>
    </location>
</feature>
<evidence type="ECO:0000313" key="3">
    <source>
        <dbReference type="Proteomes" id="UP000190460"/>
    </source>
</evidence>
<organism evidence="2 3">
    <name type="scientific">Thiothrix eikelboomii</name>
    <dbReference type="NCBI Taxonomy" id="92487"/>
    <lineage>
        <taxon>Bacteria</taxon>
        <taxon>Pseudomonadati</taxon>
        <taxon>Pseudomonadota</taxon>
        <taxon>Gammaproteobacteria</taxon>
        <taxon>Thiotrichales</taxon>
        <taxon>Thiotrichaceae</taxon>
        <taxon>Thiothrix</taxon>
    </lineage>
</organism>
<dbReference type="AlphaFoldDB" id="A0A1T4XY26"/>
<dbReference type="OrthoDB" id="428612at2"/>
<dbReference type="NCBIfam" id="NF041216">
    <property type="entry name" value="CU044_2847_fam"/>
    <property type="match status" value="1"/>
</dbReference>
<evidence type="ECO:0000259" key="1">
    <source>
        <dbReference type="Pfam" id="PF19493"/>
    </source>
</evidence>
<name>A0A1T4XY26_9GAMM</name>
<dbReference type="Proteomes" id="UP000190460">
    <property type="component" value="Unassembled WGS sequence"/>
</dbReference>
<dbReference type="EMBL" id="FUYB01000025">
    <property type="protein sequence ID" value="SKA93901.1"/>
    <property type="molecule type" value="Genomic_DNA"/>
</dbReference>
<evidence type="ECO:0000313" key="2">
    <source>
        <dbReference type="EMBL" id="SKA93901.1"/>
    </source>
</evidence>
<dbReference type="Pfam" id="PF19493">
    <property type="entry name" value="Trypco1"/>
    <property type="match status" value="1"/>
</dbReference>
<dbReference type="InterPro" id="IPR045794">
    <property type="entry name" value="Trypco1"/>
</dbReference>
<gene>
    <name evidence="2" type="ORF">SAMN02745130_03594</name>
</gene>
<sequence>MTTVKAVELEKGQWVYMQVDETVIFPDIPAETHRDNDYEEKGLTEYAQKAMDSIGDLIHAMSETTVKALKKSAFGQVEKVTLEFGIKLGGEAHIPFITSGEAEGSVNITVEFSPKKTDE</sequence>
<dbReference type="STRING" id="92487.SAMN02745130_03594"/>
<dbReference type="RefSeq" id="WP_078924039.1">
    <property type="nucleotide sequence ID" value="NZ_FUYB01000025.1"/>
</dbReference>
<proteinExistence type="predicted"/>
<protein>
    <recommendedName>
        <fullName evidence="1">Trypsin-co-occurring domain-containing protein</fullName>
    </recommendedName>
</protein>